<organism evidence="3">
    <name type="scientific">Candidatus Kentrum sp. FM</name>
    <dbReference type="NCBI Taxonomy" id="2126340"/>
    <lineage>
        <taxon>Bacteria</taxon>
        <taxon>Pseudomonadati</taxon>
        <taxon>Pseudomonadota</taxon>
        <taxon>Gammaproteobacteria</taxon>
        <taxon>Candidatus Kentrum</taxon>
    </lineage>
</organism>
<accession>A0A450U0F3</accession>
<proteinExistence type="predicted"/>
<dbReference type="AlphaFoldDB" id="A0A450U0F3"/>
<evidence type="ECO:0000313" key="2">
    <source>
        <dbReference type="EMBL" id="VFJ75607.1"/>
    </source>
</evidence>
<dbReference type="EMBL" id="CAADEZ010000865">
    <property type="protein sequence ID" value="VFJ75715.1"/>
    <property type="molecule type" value="Genomic_DNA"/>
</dbReference>
<name>A0A450U0F3_9GAMM</name>
<gene>
    <name evidence="3" type="ORF">BECKFM1743A_GA0114220_108652</name>
    <name evidence="4" type="ORF">BECKFM1743B_GA0114221_108732</name>
    <name evidence="2" type="ORF">BECKFM1743C_GA0114222_108601</name>
</gene>
<feature type="region of interest" description="Disordered" evidence="1">
    <location>
        <begin position="1"/>
        <end position="27"/>
    </location>
</feature>
<protein>
    <submittedName>
        <fullName evidence="3">Uncharacterized protein</fullName>
    </submittedName>
</protein>
<evidence type="ECO:0000313" key="4">
    <source>
        <dbReference type="EMBL" id="VFK22649.1"/>
    </source>
</evidence>
<dbReference type="EMBL" id="CAADFA010000860">
    <property type="protein sequence ID" value="VFJ75607.1"/>
    <property type="molecule type" value="Genomic_DNA"/>
</dbReference>
<dbReference type="EMBL" id="CAADFL010000873">
    <property type="protein sequence ID" value="VFK22649.1"/>
    <property type="molecule type" value="Genomic_DNA"/>
</dbReference>
<sequence>MPCAALETNPRAAAPVQTSTAKTPWPKTLPEQVRLLRAALDQYPEPATGQQLAKTFKGAERKRVAEILETLVAMGQAREEAGRYAVA</sequence>
<reference evidence="3" key="1">
    <citation type="submission" date="2019-02" db="EMBL/GenBank/DDBJ databases">
        <authorList>
            <person name="Gruber-Vodicka R. H."/>
            <person name="Seah K. B. B."/>
        </authorList>
    </citation>
    <scope>NUCLEOTIDE SEQUENCE</scope>
    <source>
        <strain evidence="3">BECK_BZ163</strain>
        <strain evidence="4">BECK_BZ164</strain>
        <strain evidence="2">BECK_BZ165</strain>
    </source>
</reference>
<evidence type="ECO:0000313" key="3">
    <source>
        <dbReference type="EMBL" id="VFJ75715.1"/>
    </source>
</evidence>
<evidence type="ECO:0000256" key="1">
    <source>
        <dbReference type="SAM" id="MobiDB-lite"/>
    </source>
</evidence>